<name>A4XFM6_CALS8</name>
<dbReference type="InterPro" id="IPR013420">
    <property type="entry name" value="CRISPR-assoc_prot_Cas8b/Csh1_C"/>
</dbReference>
<dbReference type="EMBL" id="CP000679">
    <property type="protein sequence ID" value="ABP65711.1"/>
    <property type="molecule type" value="Genomic_DNA"/>
</dbReference>
<dbReference type="KEGG" id="csc:Csac_0056"/>
<accession>A4XFM6</accession>
<dbReference type="STRING" id="351627.Csac_0056"/>
<evidence type="ECO:0000313" key="2">
    <source>
        <dbReference type="Proteomes" id="UP000000256"/>
    </source>
</evidence>
<proteinExistence type="predicted"/>
<dbReference type="HOGENOM" id="CLU_027704_0_0_9"/>
<dbReference type="NCBIfam" id="TIGR02591">
    <property type="entry name" value="cas_Csh1"/>
    <property type="match status" value="1"/>
</dbReference>
<dbReference type="eggNOG" id="ENOG502Z952">
    <property type="taxonomic scope" value="Bacteria"/>
</dbReference>
<reference evidence="1 2" key="1">
    <citation type="journal article" date="2008" name="Appl. Environ. Microbiol.">
        <title>Hydrogenomics of the extremely thermophilic bacterium Caldicellulosiruptor saccharolyticus.</title>
        <authorList>
            <person name="van de Werken H.J."/>
            <person name="Verhaart M.R."/>
            <person name="VanFossen A.L."/>
            <person name="Willquist K."/>
            <person name="Lewis D.L."/>
            <person name="Nichols J.D."/>
            <person name="Goorissen H.P."/>
            <person name="Mongodin E.F."/>
            <person name="Nelson K.E."/>
            <person name="van Niel E.W."/>
            <person name="Stams A.J."/>
            <person name="Ward D.E."/>
            <person name="de Vos W.M."/>
            <person name="van der Oost J."/>
            <person name="Kelly R.M."/>
            <person name="Kengen S.W."/>
        </authorList>
    </citation>
    <scope>NUCLEOTIDE SEQUENCE [LARGE SCALE GENOMIC DNA]</scope>
    <source>
        <strain evidence="2">ATCC 43494 / DSM 8903 / Tp8T 6331</strain>
    </source>
</reference>
<dbReference type="Proteomes" id="UP000000256">
    <property type="component" value="Chromosome"/>
</dbReference>
<dbReference type="CDD" id="cd09730">
    <property type="entry name" value="Cas8a1_I-A"/>
    <property type="match status" value="1"/>
</dbReference>
<keyword evidence="2" id="KW-1185">Reference proteome</keyword>
<evidence type="ECO:0000313" key="1">
    <source>
        <dbReference type="EMBL" id="ABP65711.1"/>
    </source>
</evidence>
<dbReference type="InterPro" id="IPR013389">
    <property type="entry name" value="CRISPR-assoc_prot_Cas8b"/>
</dbReference>
<sequence>MLLIEEIVEIGDVLIGDASGNDAHLSVLTEDIEVPSGDEKRYVAKIDFSTNEKKINIDCAEEIDDETAKKYVYVGSAEGANSSQWFASTTSFAYFLTETIPNLVECEIPVVSDICKKILDMYFVKVKEYLSKSSELIDEEKRYLQQRIEKKYVYFLDTDNIVVNDNKRLTEKPLSQIYKELINNAKSTDKIFKQLRDVFTKECTNGLKKLTELKPQQIGLYVLCVDGKPLTSYPEYIDAVIAYKRQVKKGTEKTKKKQKEGNICYICLDTDNLSFEGFKKTKFKYFTTNQNIFASYLDQKNYAKNITVCEKCLLKLVAGDIFLRNKLKTQLGSFDVYVLPTFVYTSAKLTKNYLEELSQNITNSLNTAWNYNSLEKLRDDIYNFLSYFDQNHYFLLNLIFYREAQASTKIIRFVPDINPSIFDKIYNAASKVFSQYTDLIGNDPSFKISLESIYYSVPIRLKNISESKEAQRLLNIYDAIFSGKRIARDVLIENFIKAVGVVVYGKEGYNLSKFIGNDIASMVIRMVFVIRFLEILDCLEVERGMDVAQLNLSEDLKNYIQQMNYDEPKTALFLLGVLIGEIGAKQYLATKDRQDDSAGHKPILNKINYNGIDKPKLIRLCNDVHNKLRQEKILPYTEMIFAEMKRLLDKHIDSWKLDKYETLFYILSGYAYKTQKVILNASSNFQDTSN</sequence>
<organism evidence="1 2">
    <name type="scientific">Caldicellulosiruptor saccharolyticus (strain ATCC 43494 / DSM 8903 / Tp8T 6331)</name>
    <dbReference type="NCBI Taxonomy" id="351627"/>
    <lineage>
        <taxon>Bacteria</taxon>
        <taxon>Bacillati</taxon>
        <taxon>Bacillota</taxon>
        <taxon>Bacillota incertae sedis</taxon>
        <taxon>Caldicellulosiruptorales</taxon>
        <taxon>Caldicellulosiruptoraceae</taxon>
        <taxon>Caldicellulosiruptor</taxon>
    </lineage>
</organism>
<dbReference type="NCBIfam" id="TIGR02556">
    <property type="entry name" value="cas_TM1802"/>
    <property type="match status" value="1"/>
</dbReference>
<dbReference type="Pfam" id="PF09484">
    <property type="entry name" value="Cas_TM1802"/>
    <property type="match status" value="1"/>
</dbReference>
<dbReference type="AlphaFoldDB" id="A4XFM6"/>
<protein>
    <submittedName>
        <fullName evidence="1">CRISPR-associated protein, Csh1 family</fullName>
    </submittedName>
</protein>
<gene>
    <name evidence="1" type="ordered locus">Csac_0056</name>
</gene>